<reference evidence="1 2" key="1">
    <citation type="journal article" date="2003" name="Int. J. Syst. Evol. Microbiol.">
        <title>Virgibacillus carmonensis sp. nov., Virgibacillus necropolis sp. nov. and Virgibacillus picturae sp. nov., three novel species isolated from deteriorated mural paintings, transfer of the species of the genus salibacillus to Virgibacillus, as Virgibacillus marismortui comb. nov. and Virgibacillus salexigens comb. nov., and emended description of the genus Virgibacillus.</title>
        <authorList>
            <person name="Heyrman J."/>
            <person name="Logan N.A."/>
            <person name="Busse H.J."/>
            <person name="Balcaen A."/>
            <person name="Lebbe L."/>
            <person name="Rodriguez-Diaz M."/>
            <person name="Swings J."/>
            <person name="De Vos P."/>
        </authorList>
    </citation>
    <scope>NUCLEOTIDE SEQUENCE [LARGE SCALE GENOMIC DNA]</scope>
    <source>
        <strain evidence="1 2">LMG 19488</strain>
    </source>
</reference>
<dbReference type="RefSeq" id="WP_089531859.1">
    <property type="nucleotide sequence ID" value="NZ_CP022437.1"/>
</dbReference>
<evidence type="ECO:0008006" key="3">
    <source>
        <dbReference type="Google" id="ProtNLM"/>
    </source>
</evidence>
<organism evidence="1 2">
    <name type="scientific">Virgibacillus necropolis</name>
    <dbReference type="NCBI Taxonomy" id="163877"/>
    <lineage>
        <taxon>Bacteria</taxon>
        <taxon>Bacillati</taxon>
        <taxon>Bacillota</taxon>
        <taxon>Bacilli</taxon>
        <taxon>Bacillales</taxon>
        <taxon>Bacillaceae</taxon>
        <taxon>Virgibacillus</taxon>
    </lineage>
</organism>
<dbReference type="KEGG" id="vne:CFK40_08280"/>
<keyword evidence="2" id="KW-1185">Reference proteome</keyword>
<protein>
    <recommendedName>
        <fullName evidence="3">Adenosine deaminase domain-containing protein</fullName>
    </recommendedName>
</protein>
<dbReference type="OrthoDB" id="2679903at2"/>
<dbReference type="AlphaFoldDB" id="A0A221MBF9"/>
<dbReference type="InterPro" id="IPR058867">
    <property type="entry name" value="YtzJ"/>
</dbReference>
<dbReference type="EMBL" id="CP022437">
    <property type="protein sequence ID" value="ASN05008.1"/>
    <property type="molecule type" value="Genomic_DNA"/>
</dbReference>
<gene>
    <name evidence="1" type="ORF">CFK40_08280</name>
</gene>
<evidence type="ECO:0000313" key="1">
    <source>
        <dbReference type="EMBL" id="ASN05008.1"/>
    </source>
</evidence>
<dbReference type="Proteomes" id="UP000204391">
    <property type="component" value="Chromosome"/>
</dbReference>
<sequence length="65" mass="7808">MFIMNQKRIKEEKINQLREGQTAFAETHELIRLIKRDILKYDLHVHCDETPSGCWFIPLHERISS</sequence>
<accession>A0A221MBF9</accession>
<proteinExistence type="predicted"/>
<evidence type="ECO:0000313" key="2">
    <source>
        <dbReference type="Proteomes" id="UP000204391"/>
    </source>
</evidence>
<dbReference type="Pfam" id="PF26326">
    <property type="entry name" value="YtzJ"/>
    <property type="match status" value="1"/>
</dbReference>
<name>A0A221MBF9_9BACI</name>